<evidence type="ECO:0000313" key="1">
    <source>
        <dbReference type="EMBL" id="GAH57993.1"/>
    </source>
</evidence>
<gene>
    <name evidence="1" type="ORF">S03H2_28608</name>
</gene>
<reference evidence="1" key="1">
    <citation type="journal article" date="2014" name="Front. Microbiol.">
        <title>High frequency of phylogenetically diverse reductive dehalogenase-homologous genes in deep subseafloor sedimentary metagenomes.</title>
        <authorList>
            <person name="Kawai M."/>
            <person name="Futagami T."/>
            <person name="Toyoda A."/>
            <person name="Takaki Y."/>
            <person name="Nishi S."/>
            <person name="Hori S."/>
            <person name="Arai W."/>
            <person name="Tsubouchi T."/>
            <person name="Morono Y."/>
            <person name="Uchiyama I."/>
            <person name="Ito T."/>
            <person name="Fujiyama A."/>
            <person name="Inagaki F."/>
            <person name="Takami H."/>
        </authorList>
    </citation>
    <scope>NUCLEOTIDE SEQUENCE</scope>
    <source>
        <strain evidence="1">Expedition CK06-06</strain>
    </source>
</reference>
<dbReference type="EMBL" id="BARU01017238">
    <property type="protein sequence ID" value="GAH57993.1"/>
    <property type="molecule type" value="Genomic_DNA"/>
</dbReference>
<comment type="caution">
    <text evidence="1">The sequence shown here is derived from an EMBL/GenBank/DDBJ whole genome shotgun (WGS) entry which is preliminary data.</text>
</comment>
<protein>
    <submittedName>
        <fullName evidence="1">Uncharacterized protein</fullName>
    </submittedName>
</protein>
<name>X1IKC6_9ZZZZ</name>
<proteinExistence type="predicted"/>
<dbReference type="AlphaFoldDB" id="X1IKC6"/>
<organism evidence="1">
    <name type="scientific">marine sediment metagenome</name>
    <dbReference type="NCBI Taxonomy" id="412755"/>
    <lineage>
        <taxon>unclassified sequences</taxon>
        <taxon>metagenomes</taxon>
        <taxon>ecological metagenomes</taxon>
    </lineage>
</organism>
<sequence>MSRYLIKKEIRQKRKEDEHAWRKEMEDQVDLMEDRLEMGNIITTLFTIMDLSSHLSFE</sequence>
<accession>X1IKC6</accession>